<dbReference type="Gene3D" id="1.20.1050.10">
    <property type="match status" value="1"/>
</dbReference>
<dbReference type="InterPro" id="IPR010987">
    <property type="entry name" value="Glutathione-S-Trfase_C-like"/>
</dbReference>
<dbReference type="SUPFAM" id="SSF52833">
    <property type="entry name" value="Thioredoxin-like"/>
    <property type="match status" value="1"/>
</dbReference>
<dbReference type="PANTHER" id="PTHR11571:SF224">
    <property type="entry name" value="HEMATOPOIETIC PROSTAGLANDIN D SYNTHASE"/>
    <property type="match status" value="1"/>
</dbReference>
<comment type="similarity">
    <text evidence="3">Belongs to the GST superfamily. Sigma family.</text>
</comment>
<reference evidence="7" key="1">
    <citation type="journal article" date="2015" name="J. Med. Entomol.">
        <title>A Deep Insight Into the Sialotranscriptome of the Chagas Disease Vector, Panstrongylus megistus (Hemiptera: Heteroptera).</title>
        <authorList>
            <person name="Ribeiro J.M."/>
            <person name="Schwarz A."/>
            <person name="Francischetti I.M."/>
        </authorList>
    </citation>
    <scope>NUCLEOTIDE SEQUENCE</scope>
    <source>
        <tissue evidence="7">Salivary glands</tissue>
    </source>
</reference>
<dbReference type="InterPro" id="IPR004046">
    <property type="entry name" value="GST_C"/>
</dbReference>
<dbReference type="PROSITE" id="PS50404">
    <property type="entry name" value="GST_NTER"/>
    <property type="match status" value="1"/>
</dbReference>
<dbReference type="InterPro" id="IPR040079">
    <property type="entry name" value="Glutathione_S-Trfase"/>
</dbReference>
<keyword evidence="2 7" id="KW-0808">Transferase</keyword>
<dbReference type="Gene3D" id="3.40.30.10">
    <property type="entry name" value="Glutaredoxin"/>
    <property type="match status" value="1"/>
</dbReference>
<accession>A0A069DPE0</accession>
<dbReference type="AlphaFoldDB" id="A0A069DPE0"/>
<dbReference type="PROSITE" id="PS50405">
    <property type="entry name" value="GST_CTER"/>
    <property type="match status" value="1"/>
</dbReference>
<evidence type="ECO:0000256" key="2">
    <source>
        <dbReference type="ARBA" id="ARBA00022679"/>
    </source>
</evidence>
<dbReference type="InterPro" id="IPR036282">
    <property type="entry name" value="Glutathione-S-Trfase_C_sf"/>
</dbReference>
<dbReference type="SFLD" id="SFLDG00363">
    <property type="entry name" value="AMPS_(cytGST):_Alpha-__Mu-__Pi"/>
    <property type="match status" value="1"/>
</dbReference>
<dbReference type="Pfam" id="PF14497">
    <property type="entry name" value="GST_C_3"/>
    <property type="match status" value="1"/>
</dbReference>
<dbReference type="InterPro" id="IPR036249">
    <property type="entry name" value="Thioredoxin-like_sf"/>
</dbReference>
<comment type="catalytic activity">
    <reaction evidence="4">
        <text>RX + glutathione = an S-substituted glutathione + a halide anion + H(+)</text>
        <dbReference type="Rhea" id="RHEA:16437"/>
        <dbReference type="ChEBI" id="CHEBI:15378"/>
        <dbReference type="ChEBI" id="CHEBI:16042"/>
        <dbReference type="ChEBI" id="CHEBI:17792"/>
        <dbReference type="ChEBI" id="CHEBI:57925"/>
        <dbReference type="ChEBI" id="CHEBI:90779"/>
        <dbReference type="EC" id="2.5.1.18"/>
    </reaction>
</comment>
<dbReference type="CDD" id="cd03192">
    <property type="entry name" value="GST_C_Sigma_like"/>
    <property type="match status" value="1"/>
</dbReference>
<proteinExistence type="evidence at transcript level"/>
<dbReference type="EC" id="2.5.1.18" evidence="1"/>
<dbReference type="SFLD" id="SFLDS00019">
    <property type="entry name" value="Glutathione_Transferase_(cytos"/>
    <property type="match status" value="1"/>
</dbReference>
<dbReference type="InterPro" id="IPR004045">
    <property type="entry name" value="Glutathione_S-Trfase_N"/>
</dbReference>
<protein>
    <recommendedName>
        <fullName evidence="1">glutathione transferase</fullName>
        <ecNumber evidence="1">2.5.1.18</ecNumber>
    </recommendedName>
</protein>
<organism evidence="7">
    <name type="scientific">Panstrongylus megistus</name>
    <dbReference type="NCBI Taxonomy" id="65343"/>
    <lineage>
        <taxon>Eukaryota</taxon>
        <taxon>Metazoa</taxon>
        <taxon>Ecdysozoa</taxon>
        <taxon>Arthropoda</taxon>
        <taxon>Hexapoda</taxon>
        <taxon>Insecta</taxon>
        <taxon>Pterygota</taxon>
        <taxon>Neoptera</taxon>
        <taxon>Paraneoptera</taxon>
        <taxon>Hemiptera</taxon>
        <taxon>Heteroptera</taxon>
        <taxon>Panheteroptera</taxon>
        <taxon>Cimicomorpha</taxon>
        <taxon>Reduviidae</taxon>
        <taxon>Triatominae</taxon>
        <taxon>Panstrongylus</taxon>
    </lineage>
</organism>
<evidence type="ECO:0000256" key="4">
    <source>
        <dbReference type="ARBA" id="ARBA00047960"/>
    </source>
</evidence>
<sequence length="203" mass="23810">MNTYKLTYFNLKGIGEPIRMILTYAGKDFDDIRIEREHWVQLKPKTPFGKLPTLEMNGKVLHQSVAICRYLGEEAGLGGNSNWENLEIDMIAETVTDIKNIMSHFYRQLDDESREKKRPELLNETIPFYLERLDNIIKNNGGYFVNNKLTWVDFYFAGFSETIEGMLGEKICEKYSNISQHRKKLYNIPEIQNWISKRPSTMI</sequence>
<feature type="domain" description="GST C-terminal" evidence="6">
    <location>
        <begin position="81"/>
        <end position="203"/>
    </location>
</feature>
<name>A0A069DPE0_9HEMI</name>
<dbReference type="EMBL" id="GBGD01002976">
    <property type="protein sequence ID" value="JAC85913.1"/>
    <property type="molecule type" value="mRNA"/>
</dbReference>
<feature type="domain" description="GST N-terminal" evidence="5">
    <location>
        <begin position="2"/>
        <end position="79"/>
    </location>
</feature>
<evidence type="ECO:0000259" key="5">
    <source>
        <dbReference type="PROSITE" id="PS50404"/>
    </source>
</evidence>
<dbReference type="SFLD" id="SFLDG01205">
    <property type="entry name" value="AMPS.1"/>
    <property type="match status" value="1"/>
</dbReference>
<dbReference type="SUPFAM" id="SSF47616">
    <property type="entry name" value="GST C-terminal domain-like"/>
    <property type="match status" value="1"/>
</dbReference>
<dbReference type="FunFam" id="1.20.1050.10:FF:000030">
    <property type="entry name" value="Glutathione S-transferase S1"/>
    <property type="match status" value="1"/>
</dbReference>
<evidence type="ECO:0000256" key="3">
    <source>
        <dbReference type="ARBA" id="ARBA00038317"/>
    </source>
</evidence>
<dbReference type="InterPro" id="IPR050213">
    <property type="entry name" value="GST_superfamily"/>
</dbReference>
<evidence type="ECO:0000259" key="6">
    <source>
        <dbReference type="PROSITE" id="PS50405"/>
    </source>
</evidence>
<dbReference type="GO" id="GO:0004602">
    <property type="term" value="F:glutathione peroxidase activity"/>
    <property type="evidence" value="ECO:0007669"/>
    <property type="project" value="UniProtKB-ARBA"/>
</dbReference>
<dbReference type="PANTHER" id="PTHR11571">
    <property type="entry name" value="GLUTATHIONE S-TRANSFERASE"/>
    <property type="match status" value="1"/>
</dbReference>
<dbReference type="FunFam" id="3.40.30.10:FF:000035">
    <property type="entry name" value="hematopoietic prostaglandin D synthase"/>
    <property type="match status" value="1"/>
</dbReference>
<evidence type="ECO:0000313" key="7">
    <source>
        <dbReference type="EMBL" id="JAC85913.1"/>
    </source>
</evidence>
<dbReference type="Pfam" id="PF02798">
    <property type="entry name" value="GST_N"/>
    <property type="match status" value="1"/>
</dbReference>
<dbReference type="GO" id="GO:0006749">
    <property type="term" value="P:glutathione metabolic process"/>
    <property type="evidence" value="ECO:0007669"/>
    <property type="project" value="TreeGrafter"/>
</dbReference>
<dbReference type="GO" id="GO:0004364">
    <property type="term" value="F:glutathione transferase activity"/>
    <property type="evidence" value="ECO:0007669"/>
    <property type="project" value="UniProtKB-EC"/>
</dbReference>
<dbReference type="CDD" id="cd03039">
    <property type="entry name" value="GST_N_Sigma_like"/>
    <property type="match status" value="1"/>
</dbReference>
<evidence type="ECO:0000256" key="1">
    <source>
        <dbReference type="ARBA" id="ARBA00012452"/>
    </source>
</evidence>